<keyword evidence="8" id="KW-1185">Reference proteome</keyword>
<dbReference type="GO" id="GO:0015562">
    <property type="term" value="F:efflux transmembrane transporter activity"/>
    <property type="evidence" value="ECO:0007669"/>
    <property type="project" value="TreeGrafter"/>
</dbReference>
<evidence type="ECO:0000313" key="7">
    <source>
        <dbReference type="EMBL" id="AIG28212.1"/>
    </source>
</evidence>
<feature type="signal peptide" evidence="3">
    <location>
        <begin position="1"/>
        <end position="23"/>
    </location>
</feature>
<comment type="similarity">
    <text evidence="1">Belongs to the membrane fusion protein (MFP) (TC 8.A.1) family.</text>
</comment>
<dbReference type="InterPro" id="IPR058637">
    <property type="entry name" value="YknX-like_C"/>
</dbReference>
<dbReference type="AlphaFoldDB" id="A0A075R6E4"/>
<feature type="domain" description="YknX-like C-terminal permuted SH3-like" evidence="6">
    <location>
        <begin position="342"/>
        <end position="409"/>
    </location>
</feature>
<dbReference type="Proteomes" id="UP000005850">
    <property type="component" value="Chromosome"/>
</dbReference>
<feature type="domain" description="Multidrug resistance protein MdtA-like barrel-sandwich hybrid" evidence="4">
    <location>
        <begin position="66"/>
        <end position="251"/>
    </location>
</feature>
<feature type="domain" description="CusB-like beta-barrel" evidence="5">
    <location>
        <begin position="261"/>
        <end position="334"/>
    </location>
</feature>
<dbReference type="Pfam" id="PF25954">
    <property type="entry name" value="Beta-barrel_RND_2"/>
    <property type="match status" value="1"/>
</dbReference>
<dbReference type="HOGENOM" id="CLU_018816_14_4_9"/>
<protein>
    <submittedName>
        <fullName evidence="7">Macrolide export protein MacA</fullName>
    </submittedName>
</protein>
<dbReference type="GO" id="GO:1990281">
    <property type="term" value="C:efflux pump complex"/>
    <property type="evidence" value="ECO:0007669"/>
    <property type="project" value="TreeGrafter"/>
</dbReference>
<evidence type="ECO:0000256" key="1">
    <source>
        <dbReference type="ARBA" id="ARBA00009477"/>
    </source>
</evidence>
<reference evidence="7 8" key="1">
    <citation type="journal article" date="2011" name="J. Bacteriol.">
        <title>Genome sequence of Brevibacillus laterosporus LMG 15441, a pathogen of invertebrates.</title>
        <authorList>
            <person name="Djukic M."/>
            <person name="Poehlein A."/>
            <person name="Thurmer A."/>
            <person name="Daniel R."/>
        </authorList>
    </citation>
    <scope>NUCLEOTIDE SEQUENCE [LARGE SCALE GENOMIC DNA]</scope>
    <source>
        <strain evidence="7 8">LMG 15441</strain>
    </source>
</reference>
<dbReference type="EMBL" id="CP007806">
    <property type="protein sequence ID" value="AIG28212.1"/>
    <property type="molecule type" value="Genomic_DNA"/>
</dbReference>
<sequence length="413" mass="43647">MVKSKWGLPLILVAALTVTGCTGEEPAAAPQVAEAEAPTPVQISPAIEDSIASGAGYTGKLAPSQEVKISPKAPGKIQTLNVKLGQYVQKGSVLFTLDQDDLRNAVRQAEAQYQVSVAGLSQSGTSTAQSVETAKNALAQAERAYQDAKRDATRSQELFNQGALAQQQNEQAQAALKNAETAFNNAKVDYNSASKKSGIVVSEASVNQARVALASAREQLSNSTVAAPISGFVAQVGGHVGEIASGQVPVVVLVNTNPLLVKANLSEDEITKIKVGDRTTVELTALNKKIEATITAISPTMDQQLKAYPIEITVPNPKNELKADMVVNLKIQSTSSKAQKAVAIPRKAVFDENGKKYIYKVEGDIAKKVAVETGEESSDLIEIKKGVSLGEKVVIRGQSMLKDGGKVEIQKMD</sequence>
<dbReference type="InterPro" id="IPR006143">
    <property type="entry name" value="RND_pump_MFP"/>
</dbReference>
<proteinExistence type="inferred from homology"/>
<feature type="coiled-coil region" evidence="2">
    <location>
        <begin position="131"/>
        <end position="196"/>
    </location>
</feature>
<dbReference type="Gene3D" id="2.40.420.20">
    <property type="match status" value="1"/>
</dbReference>
<evidence type="ECO:0000259" key="4">
    <source>
        <dbReference type="Pfam" id="PF25917"/>
    </source>
</evidence>
<evidence type="ECO:0000256" key="2">
    <source>
        <dbReference type="SAM" id="Coils"/>
    </source>
</evidence>
<accession>A0A075R6E4</accession>
<evidence type="ECO:0000259" key="6">
    <source>
        <dbReference type="Pfam" id="PF25989"/>
    </source>
</evidence>
<dbReference type="PANTHER" id="PTHR30469">
    <property type="entry name" value="MULTIDRUG RESISTANCE PROTEIN MDTA"/>
    <property type="match status" value="1"/>
</dbReference>
<dbReference type="RefSeq" id="WP_003334810.1">
    <property type="nucleotide sequence ID" value="NZ_CP007806.1"/>
</dbReference>
<keyword evidence="3" id="KW-0732">Signal</keyword>
<dbReference type="Gene3D" id="2.40.50.100">
    <property type="match status" value="2"/>
</dbReference>
<dbReference type="InterPro" id="IPR058625">
    <property type="entry name" value="MdtA-like_BSH"/>
</dbReference>
<feature type="chain" id="PRO_5038419214" evidence="3">
    <location>
        <begin position="24"/>
        <end position="413"/>
    </location>
</feature>
<dbReference type="STRING" id="1042163.BRLA_c039290"/>
<keyword evidence="2" id="KW-0175">Coiled coil</keyword>
<dbReference type="KEGG" id="blr:BRLA_c039290"/>
<dbReference type="Pfam" id="PF25917">
    <property type="entry name" value="BSH_RND"/>
    <property type="match status" value="1"/>
</dbReference>
<dbReference type="PROSITE" id="PS51257">
    <property type="entry name" value="PROKAR_LIPOPROTEIN"/>
    <property type="match status" value="1"/>
</dbReference>
<dbReference type="InterPro" id="IPR058792">
    <property type="entry name" value="Beta-barrel_RND_2"/>
</dbReference>
<organism evidence="7 8">
    <name type="scientific">Brevibacillus laterosporus LMG 15441</name>
    <dbReference type="NCBI Taxonomy" id="1042163"/>
    <lineage>
        <taxon>Bacteria</taxon>
        <taxon>Bacillati</taxon>
        <taxon>Bacillota</taxon>
        <taxon>Bacilli</taxon>
        <taxon>Bacillales</taxon>
        <taxon>Paenibacillaceae</taxon>
        <taxon>Brevibacillus</taxon>
    </lineage>
</organism>
<name>A0A075R6E4_BRELA</name>
<dbReference type="PANTHER" id="PTHR30469:SF15">
    <property type="entry name" value="HLYD FAMILY OF SECRETION PROTEINS"/>
    <property type="match status" value="1"/>
</dbReference>
<dbReference type="NCBIfam" id="TIGR01730">
    <property type="entry name" value="RND_mfp"/>
    <property type="match status" value="1"/>
</dbReference>
<dbReference type="SUPFAM" id="SSF111369">
    <property type="entry name" value="HlyD-like secretion proteins"/>
    <property type="match status" value="2"/>
</dbReference>
<evidence type="ECO:0000256" key="3">
    <source>
        <dbReference type="SAM" id="SignalP"/>
    </source>
</evidence>
<evidence type="ECO:0000259" key="5">
    <source>
        <dbReference type="Pfam" id="PF25954"/>
    </source>
</evidence>
<dbReference type="Gene3D" id="1.10.287.470">
    <property type="entry name" value="Helix hairpin bin"/>
    <property type="match status" value="2"/>
</dbReference>
<dbReference type="Pfam" id="PF25989">
    <property type="entry name" value="YknX_C"/>
    <property type="match status" value="1"/>
</dbReference>
<evidence type="ECO:0000313" key="8">
    <source>
        <dbReference type="Proteomes" id="UP000005850"/>
    </source>
</evidence>
<gene>
    <name evidence="7" type="primary">macA_4</name>
    <name evidence="7" type="ORF">BRLA_c039290</name>
</gene>
<dbReference type="Gene3D" id="2.40.30.170">
    <property type="match status" value="1"/>
</dbReference>
<dbReference type="eggNOG" id="COG0845">
    <property type="taxonomic scope" value="Bacteria"/>
</dbReference>